<dbReference type="Pfam" id="PF00078">
    <property type="entry name" value="RVT_1"/>
    <property type="match status" value="1"/>
</dbReference>
<dbReference type="InterPro" id="IPR000477">
    <property type="entry name" value="RT_dom"/>
</dbReference>
<dbReference type="InterPro" id="IPR002156">
    <property type="entry name" value="RNaseH_domain"/>
</dbReference>
<dbReference type="PANTHER" id="PTHR37984:SF5">
    <property type="entry name" value="PROTEIN NYNRIN-LIKE"/>
    <property type="match status" value="1"/>
</dbReference>
<feature type="compositionally biased region" description="Basic and acidic residues" evidence="2">
    <location>
        <begin position="212"/>
        <end position="221"/>
    </location>
</feature>
<feature type="region of interest" description="Disordered" evidence="2">
    <location>
        <begin position="212"/>
        <end position="239"/>
    </location>
</feature>
<dbReference type="InterPro" id="IPR001878">
    <property type="entry name" value="Znf_CCHC"/>
</dbReference>
<evidence type="ECO:0000256" key="1">
    <source>
        <dbReference type="PROSITE-ProRule" id="PRU00047"/>
    </source>
</evidence>
<dbReference type="InterPro" id="IPR012337">
    <property type="entry name" value="RNaseH-like_sf"/>
</dbReference>
<accession>A0A085N9V7</accession>
<dbReference type="InterPro" id="IPR043502">
    <property type="entry name" value="DNA/RNA_pol_sf"/>
</dbReference>
<dbReference type="InterPro" id="IPR043128">
    <property type="entry name" value="Rev_trsase/Diguanyl_cyclase"/>
</dbReference>
<evidence type="ECO:0000259" key="3">
    <source>
        <dbReference type="PROSITE" id="PS50158"/>
    </source>
</evidence>
<dbReference type="AlphaFoldDB" id="A0A085N9V7"/>
<dbReference type="PROSITE" id="PS50994">
    <property type="entry name" value="INTEGRASE"/>
    <property type="match status" value="1"/>
</dbReference>
<dbReference type="EMBL" id="KL367526">
    <property type="protein sequence ID" value="KFD66253.1"/>
    <property type="molecule type" value="Genomic_DNA"/>
</dbReference>
<sequence length="1127" mass="125762">MGEPAGNRFLDLGLIPEFDGSTGQSIAEWYQKLELVCRLRGVEDVACVVPLRLAGGAFAVYLEMSEEDQKSAAKVKEALLSAFAMDPSAAYDEFTTRQLRAGEAPDVFLAELRRLASLFGGISEKGLACAFIAGLPESVRHLLRAGMRLEDLSVSQVLARARAVLPDERAVGIGGACLGTKPIRSGKNSTERRCFACGGLNHFARDCMTRQRATDVSEKSSEQGSYSRQRNRRRRGISARLSPPQSLALALPTAQMRVDGIERRVLVDTGCTRLEEPDFSVTFDHARNHWTASWKWRDGKSPDVLKNVVQEYPPAKDVRREYEEELKLWVKQGWLVPYDERKHGPAKGLIPLMAVVQRRKNKVRPVMDFRELNGYIEAYTAHADVCADKMRQWRRQGMNLAMVDLNKAYLQIHVDESLWPYQTVMFKGRKYCLTRLGFGLNVAPLVMTTVLNHVLSLDPVVRKGTSAYIDDILINEDVVEARRVQRHLANHGLTCKAPEQIAEGTRVLGLRVWGERGRLDWARGSEIPSLPNRLTRRTVFSYCGELIGHFPVCGWLRVAAALAKRKANEDTTGWDDPIERPELVGILSEIAARVRAHDPARGRWDVAGKEGRIWVDASGLAIGVAVEIRGSVVEDATWLRPDDARHINMAELDAAIRGLNLALAWGLKSVELMTDSATVERWVSEAITGNARLKTKAAGEMLIRRRIGTILAPMEEYDLQLSVTLVKSEENRADSLTRVPCAWLKPREEVPPVCALAVGVDIKRKVAEIHHRAGHPGVRRTHYFVRRSDPAVTRRQVPSVVASCETCRTIEPAPVRWKRGSLSVDRVWQRLAMDVTHCGGLSYLMLIDSGPLRFTVWRPLKHHSSADVVEQLETVFYERGAPEEILADNDTAFRSREFAQLVAKWNVRLRFRAVYTPSGNGIVERCHRTIKVIVARKRCSVAEAVHLYNVTPRDGQCPATAPANGVYAYKVRLWNVAPPAQEGESEGNPYKVGDDVWMKPPGARCDAQYRKGTVTKIISEQAVEVGSIPHHVRDLRHRGPSAHSTRQAAAERGRERWPVMLLPTGADVTIDRSSTVTPVMVPTPTSARVDAPEGAIVEEGSTSLTPEETAVRRSDRVRRSRRCLCCD</sequence>
<dbReference type="GO" id="GO:0004523">
    <property type="term" value="F:RNA-DNA hybrid ribonuclease activity"/>
    <property type="evidence" value="ECO:0007669"/>
    <property type="project" value="InterPro"/>
</dbReference>
<feature type="domain" description="CCHC-type" evidence="3">
    <location>
        <begin position="192"/>
        <end position="207"/>
    </location>
</feature>
<dbReference type="GO" id="GO:0015074">
    <property type="term" value="P:DNA integration"/>
    <property type="evidence" value="ECO:0007669"/>
    <property type="project" value="InterPro"/>
</dbReference>
<dbReference type="GO" id="GO:0008270">
    <property type="term" value="F:zinc ion binding"/>
    <property type="evidence" value="ECO:0007669"/>
    <property type="project" value="UniProtKB-KW"/>
</dbReference>
<dbReference type="InterPro" id="IPR036875">
    <property type="entry name" value="Znf_CCHC_sf"/>
</dbReference>
<dbReference type="Pfam" id="PF00098">
    <property type="entry name" value="zf-CCHC"/>
    <property type="match status" value="1"/>
</dbReference>
<evidence type="ECO:0000259" key="4">
    <source>
        <dbReference type="PROSITE" id="PS50994"/>
    </source>
</evidence>
<proteinExistence type="predicted"/>
<dbReference type="Gene3D" id="3.30.70.270">
    <property type="match status" value="1"/>
</dbReference>
<dbReference type="SUPFAM" id="SSF53098">
    <property type="entry name" value="Ribonuclease H-like"/>
    <property type="match status" value="2"/>
</dbReference>
<organism evidence="5">
    <name type="scientific">Trichuris suis</name>
    <name type="common">pig whipworm</name>
    <dbReference type="NCBI Taxonomy" id="68888"/>
    <lineage>
        <taxon>Eukaryota</taxon>
        <taxon>Metazoa</taxon>
        <taxon>Ecdysozoa</taxon>
        <taxon>Nematoda</taxon>
        <taxon>Enoplea</taxon>
        <taxon>Dorylaimia</taxon>
        <taxon>Trichinellida</taxon>
        <taxon>Trichuridae</taxon>
        <taxon>Trichuris</taxon>
    </lineage>
</organism>
<dbReference type="GO" id="GO:0003676">
    <property type="term" value="F:nucleic acid binding"/>
    <property type="evidence" value="ECO:0007669"/>
    <property type="project" value="InterPro"/>
</dbReference>
<dbReference type="PROSITE" id="PS50158">
    <property type="entry name" value="ZF_CCHC"/>
    <property type="match status" value="1"/>
</dbReference>
<keyword evidence="1" id="KW-0862">Zinc</keyword>
<dbReference type="InterPro" id="IPR036397">
    <property type="entry name" value="RNaseH_sf"/>
</dbReference>
<gene>
    <name evidence="5" type="ORF">M514_10208</name>
</gene>
<dbReference type="GO" id="GO:0019899">
    <property type="term" value="F:enzyme binding"/>
    <property type="evidence" value="ECO:0007669"/>
    <property type="project" value="UniProtKB-ARBA"/>
</dbReference>
<dbReference type="Pfam" id="PF23088">
    <property type="entry name" value="DUF7047"/>
    <property type="match status" value="1"/>
</dbReference>
<dbReference type="PANTHER" id="PTHR37984">
    <property type="entry name" value="PROTEIN CBG26694"/>
    <property type="match status" value="1"/>
</dbReference>
<dbReference type="SUPFAM" id="SSF57756">
    <property type="entry name" value="Retrovirus zinc finger-like domains"/>
    <property type="match status" value="1"/>
</dbReference>
<evidence type="ECO:0000313" key="5">
    <source>
        <dbReference type="EMBL" id="KFD66253.1"/>
    </source>
</evidence>
<protein>
    <submittedName>
        <fullName evidence="5">Uncharacterized protein</fullName>
    </submittedName>
</protein>
<dbReference type="GO" id="GO:0042575">
    <property type="term" value="C:DNA polymerase complex"/>
    <property type="evidence" value="ECO:0007669"/>
    <property type="project" value="UniProtKB-ARBA"/>
</dbReference>
<evidence type="ECO:0000256" key="2">
    <source>
        <dbReference type="SAM" id="MobiDB-lite"/>
    </source>
</evidence>
<dbReference type="Gene3D" id="3.10.10.10">
    <property type="entry name" value="HIV Type 1 Reverse Transcriptase, subunit A, domain 1"/>
    <property type="match status" value="1"/>
</dbReference>
<reference evidence="5" key="1">
    <citation type="journal article" date="2014" name="Nat. Genet.">
        <title>Genome and transcriptome of the porcine whipworm Trichuris suis.</title>
        <authorList>
            <person name="Jex A.R."/>
            <person name="Nejsum P."/>
            <person name="Schwarz E.M."/>
            <person name="Hu L."/>
            <person name="Young N.D."/>
            <person name="Hall R.S."/>
            <person name="Korhonen P.K."/>
            <person name="Liao S."/>
            <person name="Thamsborg S."/>
            <person name="Xia J."/>
            <person name="Xu P."/>
            <person name="Wang S."/>
            <person name="Scheerlinck J.P."/>
            <person name="Hofmann A."/>
            <person name="Sternberg P.W."/>
            <person name="Wang J."/>
            <person name="Gasser R.B."/>
        </authorList>
    </citation>
    <scope>NUCLEOTIDE SEQUENCE [LARGE SCALE GENOMIC DNA]</scope>
    <source>
        <strain evidence="5">DCEP-RM93F</strain>
    </source>
</reference>
<keyword evidence="1" id="KW-0479">Metal-binding</keyword>
<dbReference type="Proteomes" id="UP000030758">
    <property type="component" value="Unassembled WGS sequence"/>
</dbReference>
<name>A0A085N9V7_9BILA</name>
<dbReference type="Gene3D" id="3.30.420.10">
    <property type="entry name" value="Ribonuclease H-like superfamily/Ribonuclease H"/>
    <property type="match status" value="2"/>
</dbReference>
<dbReference type="SUPFAM" id="SSF56672">
    <property type="entry name" value="DNA/RNA polymerases"/>
    <property type="match status" value="1"/>
</dbReference>
<dbReference type="Pfam" id="PF00665">
    <property type="entry name" value="rve"/>
    <property type="match status" value="1"/>
</dbReference>
<dbReference type="Pfam" id="PF13456">
    <property type="entry name" value="RVT_3"/>
    <property type="match status" value="1"/>
</dbReference>
<dbReference type="InterPro" id="IPR055475">
    <property type="entry name" value="DUF7047"/>
</dbReference>
<dbReference type="InterPro" id="IPR001584">
    <property type="entry name" value="Integrase_cat-core"/>
</dbReference>
<feature type="domain" description="Integrase catalytic" evidence="4">
    <location>
        <begin position="810"/>
        <end position="997"/>
    </location>
</feature>
<keyword evidence="1" id="KW-0863">Zinc-finger</keyword>
<dbReference type="InterPro" id="IPR050951">
    <property type="entry name" value="Retrovirus_Pol_polyprotein"/>
</dbReference>